<sequence length="399" mass="43625">MLQDRSRCLVIVSNNTCDAVIVRYDEIALKSPQVRRRFEDVLISRIKIALSRRDIEYSRVTREWGRIFVHTSDQGAADVISRVFGTASASPAITTSATLISAAEIAAEIGKDLIKDGESFAIRASRSGIHDFTSIDLAIACGDSVVGRTSAKVDLTHPDREIFVDMRQEHAYIYTNIASGVGGLPYGTQGKMIALVSGGIDSPVAAWMLMRRGAEVIPLYFDLEEFTDPKSRELAEQSINMLFEWSYSDMTAYRVPYGAVLREIASRCEPRITCVICKRMMYRIATLVAEKEGACGIVTGSSLGQVASQTSQNMLAEMHGLGMPIYHPLIGMDKREIIDRATRIGTFRTEKPATECAAVPDRPMTAVAVARVGENEARLDVACIVSDAVAGSSVSELLQ</sequence>
<organism evidence="1 2">
    <name type="scientific">Candidatus Methanogaster sp</name>
    <dbReference type="NCBI Taxonomy" id="3386292"/>
    <lineage>
        <taxon>Archaea</taxon>
        <taxon>Methanobacteriati</taxon>
        <taxon>Methanobacteriota</taxon>
        <taxon>Stenosarchaea group</taxon>
        <taxon>Methanomicrobia</taxon>
        <taxon>Methanosarcinales</taxon>
        <taxon>ANME-2 cluster</taxon>
        <taxon>Candidatus Methanogasteraceae</taxon>
        <taxon>Candidatus Methanogaster</taxon>
    </lineage>
</organism>
<accession>A0AC61L345</accession>
<evidence type="ECO:0000313" key="2">
    <source>
        <dbReference type="Proteomes" id="UP000248329"/>
    </source>
</evidence>
<dbReference type="Proteomes" id="UP000248329">
    <property type="component" value="Unassembled WGS sequence"/>
</dbReference>
<proteinExistence type="predicted"/>
<name>A0AC61L345_9EURY</name>
<protein>
    <submittedName>
        <fullName evidence="1">tRNA 4-thiouridine(8) synthase ThiI</fullName>
    </submittedName>
</protein>
<comment type="caution">
    <text evidence="1">The sequence shown here is derived from an EMBL/GenBank/DDBJ whole genome shotgun (WGS) entry which is preliminary data.</text>
</comment>
<dbReference type="EMBL" id="PQXF01000012">
    <property type="protein sequence ID" value="PXF60733.1"/>
    <property type="molecule type" value="Genomic_DNA"/>
</dbReference>
<gene>
    <name evidence="1" type="primary">thiI</name>
    <name evidence="1" type="ORF">C4B59_07850</name>
</gene>
<reference evidence="1" key="1">
    <citation type="submission" date="2018-01" db="EMBL/GenBank/DDBJ databases">
        <authorList>
            <person name="Krukenberg V."/>
        </authorList>
    </citation>
    <scope>NUCLEOTIDE SEQUENCE</scope>
    <source>
        <strain evidence="1">E20ANME2</strain>
    </source>
</reference>
<evidence type="ECO:0000313" key="1">
    <source>
        <dbReference type="EMBL" id="PXF60733.1"/>
    </source>
</evidence>